<feature type="transmembrane region" description="Helical" evidence="1">
    <location>
        <begin position="6"/>
        <end position="26"/>
    </location>
</feature>
<evidence type="ECO:0000256" key="1">
    <source>
        <dbReference type="SAM" id="Phobius"/>
    </source>
</evidence>
<protein>
    <submittedName>
        <fullName evidence="2">Uncharacterized protein</fullName>
    </submittedName>
</protein>
<reference evidence="2 3" key="1">
    <citation type="submission" date="2019-12" db="EMBL/GenBank/DDBJ databases">
        <authorList>
            <person name="Harris M."/>
            <person name="Ho T.C."/>
            <person name="Fruchtman H."/>
            <person name="Garin M."/>
            <person name="Kubatin V."/>
            <person name="Lu T."/>
            <person name="Xue L."/>
            <person name="Marr M.T."/>
        </authorList>
    </citation>
    <scope>NUCLEOTIDE SEQUENCE [LARGE SCALE GENOMIC DNA]</scope>
</reference>
<accession>A0A6B9SVR3</accession>
<keyword evidence="1" id="KW-0472">Membrane</keyword>
<dbReference type="Proteomes" id="UP000464957">
    <property type="component" value="Segment"/>
</dbReference>
<name>A0A6B9SVR3_9CAUD</name>
<keyword evidence="1" id="KW-1133">Transmembrane helix</keyword>
<evidence type="ECO:0000313" key="2">
    <source>
        <dbReference type="EMBL" id="QHJ74388.1"/>
    </source>
</evidence>
<keyword evidence="1" id="KW-0812">Transmembrane</keyword>
<proteinExistence type="predicted"/>
<gene>
    <name evidence="2" type="ORF">VH12019_00061</name>
</gene>
<evidence type="ECO:0000313" key="3">
    <source>
        <dbReference type="Proteomes" id="UP000464957"/>
    </source>
</evidence>
<organism evidence="2 3">
    <name type="scientific">Vibrio phage VH1_2019</name>
    <dbReference type="NCBI Taxonomy" id="2686307"/>
    <lineage>
        <taxon>Viruses</taxon>
        <taxon>Duplodnaviria</taxon>
        <taxon>Heunggongvirae</taxon>
        <taxon>Uroviricota</taxon>
        <taxon>Caudoviricetes</taxon>
        <taxon>Pantevenvirales</taxon>
        <taxon>Straboviridae</taxon>
        <taxon>Schizotequatrovirus</taxon>
        <taxon>Schizotequatrovirus KVP40</taxon>
    </lineage>
</organism>
<dbReference type="EMBL" id="MN794232">
    <property type="protein sequence ID" value="QHJ74388.1"/>
    <property type="molecule type" value="Genomic_DNA"/>
</dbReference>
<sequence length="118" mass="13872">MTATKFVGSIVAVWLGIIFFFAMNITGYSLFKPDIKVGDVYQSVKEAEFASDPDEVTIIEITEISKDGDDVRYIYKMIDNKAYEDTGEQHQWKMKKRYIYRYYEKLDYESNAKTDRTM</sequence>